<reference evidence="9 10" key="1">
    <citation type="submission" date="2016-08" db="EMBL/GenBank/DDBJ databases">
        <title>Draft genome of the agarase producing Sphingomonas sp. MCT13.</title>
        <authorList>
            <person name="D'Andrea M.M."/>
            <person name="Rossolini G.M."/>
            <person name="Thaller M.C."/>
        </authorList>
    </citation>
    <scope>NUCLEOTIDE SEQUENCE [LARGE SCALE GENOMIC DNA]</scope>
    <source>
        <strain evidence="9 10">MCT13</strain>
    </source>
</reference>
<protein>
    <submittedName>
        <fullName evidence="9">Uncharacterized protein</fullName>
    </submittedName>
</protein>
<evidence type="ECO:0000256" key="1">
    <source>
        <dbReference type="ARBA" id="ARBA00022478"/>
    </source>
</evidence>
<evidence type="ECO:0000259" key="8">
    <source>
        <dbReference type="Pfam" id="PF23639"/>
    </source>
</evidence>
<accession>A0A1E3LYI5</accession>
<dbReference type="Pfam" id="PF23639">
    <property type="entry name" value="DUF7146"/>
    <property type="match status" value="1"/>
</dbReference>
<proteinExistence type="predicted"/>
<feature type="domain" description="Toprim" evidence="7">
    <location>
        <begin position="203"/>
        <end position="293"/>
    </location>
</feature>
<dbReference type="InterPro" id="IPR036977">
    <property type="entry name" value="DNA_primase_Znf_CHC2"/>
</dbReference>
<dbReference type="GO" id="GO:0008270">
    <property type="term" value="F:zinc ion binding"/>
    <property type="evidence" value="ECO:0007669"/>
    <property type="project" value="InterPro"/>
</dbReference>
<dbReference type="CDD" id="cd01029">
    <property type="entry name" value="TOPRIM_primases"/>
    <property type="match status" value="1"/>
</dbReference>
<evidence type="ECO:0000256" key="2">
    <source>
        <dbReference type="ARBA" id="ARBA00022515"/>
    </source>
</evidence>
<dbReference type="GO" id="GO:1990077">
    <property type="term" value="C:primosome complex"/>
    <property type="evidence" value="ECO:0007669"/>
    <property type="project" value="UniProtKB-KW"/>
</dbReference>
<evidence type="ECO:0000256" key="6">
    <source>
        <dbReference type="ARBA" id="ARBA00023163"/>
    </source>
</evidence>
<evidence type="ECO:0000313" key="9">
    <source>
        <dbReference type="EMBL" id="ODP38818.1"/>
    </source>
</evidence>
<dbReference type="GO" id="GO:0006269">
    <property type="term" value="P:DNA replication, synthesis of primer"/>
    <property type="evidence" value="ECO:0007669"/>
    <property type="project" value="UniProtKB-KW"/>
</dbReference>
<keyword evidence="3" id="KW-0808">Transferase</keyword>
<comment type="caution">
    <text evidence="9">The sequence shown here is derived from an EMBL/GenBank/DDBJ whole genome shotgun (WGS) entry which is preliminary data.</text>
</comment>
<keyword evidence="6" id="KW-0804">Transcription</keyword>
<dbReference type="GO" id="GO:0000428">
    <property type="term" value="C:DNA-directed RNA polymerase complex"/>
    <property type="evidence" value="ECO:0007669"/>
    <property type="project" value="UniProtKB-KW"/>
</dbReference>
<sequence length="303" mass="32706">MPIVRTIPELEEAAARILHSLGGRWRRGGAMCHCPAHDDRTPSLSVRVGTVSLLFKCFAGCETADVIREIRQRRLAVPADRSRMRVEPGIPSAGFADQARKIWNESAPLVGTPAALYLAGRTLDANSSALRYHASTPLGRRPAVRFRPALIAAVRQDSSLVAVQRSFIHPAGAGLATGLVRPKLTLGRPLRGAVQLAPAGPALGLAEGVESALSAIRLLGIPVWATLGGERLSHIAIPASVRRLVLLPDADLSGRRAERKARDAYARLDIVIETIWPWFGQKDWNDALVMEGEREAGPVRHAV</sequence>
<evidence type="ECO:0000256" key="4">
    <source>
        <dbReference type="ARBA" id="ARBA00022695"/>
    </source>
</evidence>
<feature type="domain" description="DUF7146" evidence="8">
    <location>
        <begin position="96"/>
        <end position="196"/>
    </location>
</feature>
<gene>
    <name evidence="9" type="ORF">BFL28_13595</name>
</gene>
<dbReference type="Proteomes" id="UP000094487">
    <property type="component" value="Unassembled WGS sequence"/>
</dbReference>
<dbReference type="GO" id="GO:0016779">
    <property type="term" value="F:nucleotidyltransferase activity"/>
    <property type="evidence" value="ECO:0007669"/>
    <property type="project" value="UniProtKB-KW"/>
</dbReference>
<evidence type="ECO:0000256" key="3">
    <source>
        <dbReference type="ARBA" id="ARBA00022679"/>
    </source>
</evidence>
<dbReference type="Pfam" id="PF13362">
    <property type="entry name" value="Toprim_3"/>
    <property type="match status" value="1"/>
</dbReference>
<dbReference type="InterPro" id="IPR034154">
    <property type="entry name" value="TOPRIM_DnaG/twinkle"/>
</dbReference>
<dbReference type="STRING" id="1888892.BFL28_13595"/>
<dbReference type="SUPFAM" id="SSF57783">
    <property type="entry name" value="Zinc beta-ribbon"/>
    <property type="match status" value="1"/>
</dbReference>
<name>A0A1E3LYI5_9SPHN</name>
<dbReference type="InterPro" id="IPR006171">
    <property type="entry name" value="TOPRIM_dom"/>
</dbReference>
<organism evidence="9 10">
    <name type="scientific">Sphingomonas turrisvirgatae</name>
    <dbReference type="NCBI Taxonomy" id="1888892"/>
    <lineage>
        <taxon>Bacteria</taxon>
        <taxon>Pseudomonadati</taxon>
        <taxon>Pseudomonadota</taxon>
        <taxon>Alphaproteobacteria</taxon>
        <taxon>Sphingomonadales</taxon>
        <taxon>Sphingomonadaceae</taxon>
        <taxon>Sphingomonas</taxon>
    </lineage>
</organism>
<dbReference type="EMBL" id="MDDS01000012">
    <property type="protein sequence ID" value="ODP38818.1"/>
    <property type="molecule type" value="Genomic_DNA"/>
</dbReference>
<evidence type="ECO:0000259" key="7">
    <source>
        <dbReference type="Pfam" id="PF13362"/>
    </source>
</evidence>
<dbReference type="RefSeq" id="WP_069319558.1">
    <property type="nucleotide sequence ID" value="NZ_MDDS01000012.1"/>
</dbReference>
<dbReference type="InterPro" id="IPR055570">
    <property type="entry name" value="DUF7146"/>
</dbReference>
<evidence type="ECO:0000256" key="5">
    <source>
        <dbReference type="ARBA" id="ARBA00022705"/>
    </source>
</evidence>
<evidence type="ECO:0000313" key="10">
    <source>
        <dbReference type="Proteomes" id="UP000094487"/>
    </source>
</evidence>
<dbReference type="GO" id="GO:0003677">
    <property type="term" value="F:DNA binding"/>
    <property type="evidence" value="ECO:0007669"/>
    <property type="project" value="InterPro"/>
</dbReference>
<dbReference type="AlphaFoldDB" id="A0A1E3LYI5"/>
<keyword evidence="2" id="KW-0639">Primosome</keyword>
<keyword evidence="1" id="KW-0240">DNA-directed RNA polymerase</keyword>
<dbReference type="Gene3D" id="3.90.580.10">
    <property type="entry name" value="Zinc finger, CHC2-type domain"/>
    <property type="match status" value="1"/>
</dbReference>
<keyword evidence="4" id="KW-0548">Nucleotidyltransferase</keyword>
<keyword evidence="5" id="KW-0235">DNA replication</keyword>
<dbReference type="OrthoDB" id="7465087at2"/>
<keyword evidence="10" id="KW-1185">Reference proteome</keyword>